<evidence type="ECO:0000256" key="1">
    <source>
        <dbReference type="SAM" id="Phobius"/>
    </source>
</evidence>
<reference evidence="2 3" key="1">
    <citation type="submission" date="2019-03" db="EMBL/GenBank/DDBJ databases">
        <title>Thermus tengchongensis species for the arsenic transformation mechanism.</title>
        <authorList>
            <person name="Yuan G.C."/>
        </authorList>
    </citation>
    <scope>NUCLEOTIDE SEQUENCE [LARGE SCALE GENOMIC DNA]</scope>
    <source>
        <strain evidence="2 3">15W</strain>
    </source>
</reference>
<name>A0A4Y9FE88_9DEIN</name>
<sequence>MLLEVAFAGLSPWVFWAGVGLVASGFVLGEASWLALALLYPWWRLRQGWRLRLFPDHLSLHPPLGLSRRIPLEGVREVEVAYWPAGPFSRGRRALVLHLENGEGVPLPVPDPEALAARIRELLKGRTSGSGFRGG</sequence>
<keyword evidence="1" id="KW-1133">Transmembrane helix</keyword>
<proteinExistence type="predicted"/>
<dbReference type="RefSeq" id="WP_038043635.1">
    <property type="nucleotide sequence ID" value="NZ_JAKEDU010000001.1"/>
</dbReference>
<organism evidence="2 3">
    <name type="scientific">Thermus tengchongensis</name>
    <dbReference type="NCBI Taxonomy" id="1214928"/>
    <lineage>
        <taxon>Bacteria</taxon>
        <taxon>Thermotogati</taxon>
        <taxon>Deinococcota</taxon>
        <taxon>Deinococci</taxon>
        <taxon>Thermales</taxon>
        <taxon>Thermaceae</taxon>
        <taxon>Thermus</taxon>
    </lineage>
</organism>
<evidence type="ECO:0000313" key="3">
    <source>
        <dbReference type="Proteomes" id="UP000297668"/>
    </source>
</evidence>
<evidence type="ECO:0008006" key="4">
    <source>
        <dbReference type="Google" id="ProtNLM"/>
    </source>
</evidence>
<comment type="caution">
    <text evidence="2">The sequence shown here is derived from an EMBL/GenBank/DDBJ whole genome shotgun (WGS) entry which is preliminary data.</text>
</comment>
<keyword evidence="1" id="KW-0812">Transmembrane</keyword>
<evidence type="ECO:0000313" key="2">
    <source>
        <dbReference type="EMBL" id="TFU27446.1"/>
    </source>
</evidence>
<dbReference type="EMBL" id="SJZF01000002">
    <property type="protein sequence ID" value="TFU27446.1"/>
    <property type="molecule type" value="Genomic_DNA"/>
</dbReference>
<gene>
    <name evidence="2" type="ORF">E0687_01540</name>
</gene>
<dbReference type="Proteomes" id="UP000297668">
    <property type="component" value="Unassembled WGS sequence"/>
</dbReference>
<protein>
    <recommendedName>
        <fullName evidence="4">PH domain-containing protein</fullName>
    </recommendedName>
</protein>
<feature type="transmembrane region" description="Helical" evidence="1">
    <location>
        <begin position="13"/>
        <end position="43"/>
    </location>
</feature>
<dbReference type="AlphaFoldDB" id="A0A4Y9FE88"/>
<accession>A0A4Y9FE88</accession>
<keyword evidence="1" id="KW-0472">Membrane</keyword>